<dbReference type="RefSeq" id="XP_015402567.1">
    <property type="nucleotide sequence ID" value="XM_015555022.1"/>
</dbReference>
<name>A0A0L1IQ66_ASPN3</name>
<evidence type="ECO:0000256" key="3">
    <source>
        <dbReference type="PIRSR" id="PIRSR617774-2"/>
    </source>
</evidence>
<evidence type="ECO:0000313" key="6">
    <source>
        <dbReference type="EMBL" id="KNG81644.1"/>
    </source>
</evidence>
<dbReference type="SUPFAM" id="SSF51182">
    <property type="entry name" value="RmlC-like cupins"/>
    <property type="match status" value="1"/>
</dbReference>
<dbReference type="InterPro" id="IPR006045">
    <property type="entry name" value="Cupin_1"/>
</dbReference>
<feature type="binding site" evidence="3">
    <location>
        <position position="381"/>
    </location>
    <ligand>
        <name>Mn(2+)</name>
        <dbReference type="ChEBI" id="CHEBI:29035"/>
        <label>2</label>
    </ligand>
</feature>
<dbReference type="InterPro" id="IPR011051">
    <property type="entry name" value="RmlC_Cupin_sf"/>
</dbReference>
<dbReference type="InterPro" id="IPR051610">
    <property type="entry name" value="GPI/OXD"/>
</dbReference>
<dbReference type="PANTHER" id="PTHR35848">
    <property type="entry name" value="OXALATE-BINDING PROTEIN"/>
    <property type="match status" value="1"/>
</dbReference>
<feature type="binding site" evidence="3">
    <location>
        <position position="238"/>
    </location>
    <ligand>
        <name>Mn(2+)</name>
        <dbReference type="ChEBI" id="CHEBI:29035"/>
        <label>1</label>
    </ligand>
</feature>
<dbReference type="OrthoDB" id="10263073at2759"/>
<organism evidence="6 7">
    <name type="scientific">Aspergillus nomiae NRRL (strain ATCC 15546 / NRRL 13137 / CBS 260.88 / M93)</name>
    <dbReference type="NCBI Taxonomy" id="1509407"/>
    <lineage>
        <taxon>Eukaryota</taxon>
        <taxon>Fungi</taxon>
        <taxon>Dikarya</taxon>
        <taxon>Ascomycota</taxon>
        <taxon>Pezizomycotina</taxon>
        <taxon>Eurotiomycetes</taxon>
        <taxon>Eurotiomycetidae</taxon>
        <taxon>Eurotiales</taxon>
        <taxon>Aspergillaceae</taxon>
        <taxon>Aspergillus</taxon>
        <taxon>Aspergillus subgen. Circumdati</taxon>
    </lineage>
</organism>
<dbReference type="Proteomes" id="UP000037505">
    <property type="component" value="Unassembled WGS sequence"/>
</dbReference>
<dbReference type="SMART" id="SM00835">
    <property type="entry name" value="Cupin_1"/>
    <property type="match status" value="2"/>
</dbReference>
<evidence type="ECO:0000256" key="2">
    <source>
        <dbReference type="PIRSR" id="PIRSR617774-1"/>
    </source>
</evidence>
<feature type="binding site" evidence="3">
    <location>
        <position position="195"/>
    </location>
    <ligand>
        <name>Mn(2+)</name>
        <dbReference type="ChEBI" id="CHEBI:29035"/>
        <label>1</label>
    </ligand>
</feature>
<feature type="binding site" evidence="3">
    <location>
        <position position="374"/>
    </location>
    <ligand>
        <name>Mn(2+)</name>
        <dbReference type="ChEBI" id="CHEBI:29035"/>
        <label>2</label>
    </ligand>
</feature>
<dbReference type="PANTHER" id="PTHR35848:SF9">
    <property type="entry name" value="SLL1358 PROTEIN"/>
    <property type="match status" value="1"/>
</dbReference>
<evidence type="ECO:0000259" key="5">
    <source>
        <dbReference type="SMART" id="SM00835"/>
    </source>
</evidence>
<feature type="region of interest" description="Disordered" evidence="4">
    <location>
        <begin position="49"/>
        <end position="70"/>
    </location>
</feature>
<dbReference type="NCBIfam" id="TIGR03404">
    <property type="entry name" value="bicupin_oxalic"/>
    <property type="match status" value="1"/>
</dbReference>
<dbReference type="InterPro" id="IPR014710">
    <property type="entry name" value="RmlC-like_jellyroll"/>
</dbReference>
<gene>
    <name evidence="6" type="ORF">ANOM_009766</name>
</gene>
<dbReference type="Gene3D" id="2.60.120.10">
    <property type="entry name" value="Jelly Rolls"/>
    <property type="match status" value="2"/>
</dbReference>
<feature type="binding site" evidence="3">
    <location>
        <position position="199"/>
    </location>
    <ligand>
        <name>Mn(2+)</name>
        <dbReference type="ChEBI" id="CHEBI:29035"/>
        <label>1</label>
    </ligand>
</feature>
<dbReference type="CDD" id="cd20305">
    <property type="entry name" value="cupin_OxDC_C"/>
    <property type="match status" value="1"/>
</dbReference>
<dbReference type="EMBL" id="JNOM01000424">
    <property type="protein sequence ID" value="KNG81644.1"/>
    <property type="molecule type" value="Genomic_DNA"/>
</dbReference>
<keyword evidence="3" id="KW-0464">Manganese</keyword>
<reference evidence="6 7" key="1">
    <citation type="submission" date="2014-06" db="EMBL/GenBank/DDBJ databases">
        <title>The Genome of the Aflatoxigenic Filamentous Fungus Aspergillus nomius.</title>
        <authorList>
            <person name="Moore M.G."/>
            <person name="Shannon B.M."/>
            <person name="Brian M.M."/>
        </authorList>
    </citation>
    <scope>NUCLEOTIDE SEQUENCE [LARGE SCALE GENOMIC DNA]</scope>
    <source>
        <strain evidence="6 7">NRRL 13137</strain>
    </source>
</reference>
<dbReference type="GO" id="GO:0033609">
    <property type="term" value="P:oxalate metabolic process"/>
    <property type="evidence" value="ECO:0007669"/>
    <property type="project" value="InterPro"/>
</dbReference>
<dbReference type="GeneID" id="26811570"/>
<feature type="active site" description="Proton donor" evidence="2">
    <location>
        <position position="434"/>
    </location>
</feature>
<feature type="non-terminal residue" evidence="6">
    <location>
        <position position="1"/>
    </location>
</feature>
<feature type="domain" description="Cupin type-1" evidence="5">
    <location>
        <begin position="148"/>
        <end position="290"/>
    </location>
</feature>
<protein>
    <submittedName>
        <fullName evidence="6">Oxalate decarboxylase</fullName>
    </submittedName>
</protein>
<feature type="binding site" evidence="3">
    <location>
        <position position="193"/>
    </location>
    <ligand>
        <name>Mn(2+)</name>
        <dbReference type="ChEBI" id="CHEBI:29035"/>
        <label>1</label>
    </ligand>
</feature>
<keyword evidence="7" id="KW-1185">Reference proteome</keyword>
<dbReference type="CDD" id="cd20304">
    <property type="entry name" value="cupin_OxDC_N"/>
    <property type="match status" value="1"/>
</dbReference>
<dbReference type="AlphaFoldDB" id="A0A0L1IQ66"/>
<dbReference type="Pfam" id="PF00190">
    <property type="entry name" value="Cupin_1"/>
    <property type="match status" value="2"/>
</dbReference>
<comment type="cofactor">
    <cofactor evidence="3">
        <name>Mn(2+)</name>
        <dbReference type="ChEBI" id="CHEBI:29035"/>
    </cofactor>
    <text evidence="3">Binds 2 manganese ions per subunit.</text>
</comment>
<dbReference type="GO" id="GO:0046872">
    <property type="term" value="F:metal ion binding"/>
    <property type="evidence" value="ECO:0007669"/>
    <property type="project" value="UniProtKB-KW"/>
</dbReference>
<dbReference type="STRING" id="1509407.A0A0L1IQ66"/>
<evidence type="ECO:0000256" key="4">
    <source>
        <dbReference type="SAM" id="MobiDB-lite"/>
    </source>
</evidence>
<evidence type="ECO:0000256" key="1">
    <source>
        <dbReference type="ARBA" id="ARBA00022723"/>
    </source>
</evidence>
<feature type="region of interest" description="Disordered" evidence="4">
    <location>
        <begin position="99"/>
        <end position="119"/>
    </location>
</feature>
<feature type="binding site" evidence="3">
    <location>
        <position position="376"/>
    </location>
    <ligand>
        <name>Mn(2+)</name>
        <dbReference type="ChEBI" id="CHEBI:29035"/>
        <label>2</label>
    </ligand>
</feature>
<sequence length="491" mass="53938">LLFPSSAPPNSRPTIISLFKMRSLLYYTGCFIAVLGTVHGAPARNTIRNSGNPPLRGSEDLLGYSSDNKLSDHSTEEVKYTLLPAQKEDPKIGSYLDFEKADNPQPIRGDLGASDPGPRNYNYDRINSDKLAPPGTDNGQTINAQWPMGLSRNRYGSENSGWARQENTVVMPDATKMAGVDMRLEAGAYRELHWHVASEWSLVLNGSCRIQAVNENGETFVDDVAEGDVWFFPPGVPHSIQALDAGVEFLLVFDDGDFSEDNTFLASQVFSHNPRSVLAKNFDLPISAFNDIPEDELYIFPGTKAPKDIEEQNVTTAAGIVPLSQSYSYHFSEQPAHEVAGGSVKIVDPVTFPIATNFAAAIVTVKPGGMREIHWHPTSDEWTFFIKGKARATLFTAPTTATTFDYRAGDVGYFPQSNSHYIENTGDEDLMFLEVLQTDKFTDIALGQWIGSTPKQIVADTLKLPESALSKLKTEKQYVVAGSNATDVAKR</sequence>
<dbReference type="InterPro" id="IPR017774">
    <property type="entry name" value="Bicupin_oxalate_deCO2ase/Oxase"/>
</dbReference>
<keyword evidence="1 3" id="KW-0479">Metal-binding</keyword>
<comment type="caution">
    <text evidence="6">The sequence shown here is derived from an EMBL/GenBank/DDBJ whole genome shotgun (WGS) entry which is preliminary data.</text>
</comment>
<evidence type="ECO:0000313" key="7">
    <source>
        <dbReference type="Proteomes" id="UP000037505"/>
    </source>
</evidence>
<feature type="binding site" evidence="3">
    <location>
        <position position="420"/>
    </location>
    <ligand>
        <name>Mn(2+)</name>
        <dbReference type="ChEBI" id="CHEBI:29035"/>
        <label>2</label>
    </ligand>
</feature>
<proteinExistence type="predicted"/>
<accession>A0A0L1IQ66</accession>
<feature type="domain" description="Cupin type-1" evidence="5">
    <location>
        <begin position="329"/>
        <end position="470"/>
    </location>
</feature>